<dbReference type="EMBL" id="CAXLJL010000079">
    <property type="protein sequence ID" value="CAL5131179.1"/>
    <property type="molecule type" value="Genomic_DNA"/>
</dbReference>
<dbReference type="SMART" id="SM01375">
    <property type="entry name" value="Dynein_light"/>
    <property type="match status" value="1"/>
</dbReference>
<dbReference type="Gene3D" id="3.30.740.10">
    <property type="entry name" value="Protein Inhibitor Of Neuronal Nitric Oxide Synthase"/>
    <property type="match status" value="1"/>
</dbReference>
<evidence type="ECO:0000313" key="3">
    <source>
        <dbReference type="EMBL" id="CAL5131179.1"/>
    </source>
</evidence>
<proteinExistence type="predicted"/>
<dbReference type="Gene3D" id="1.10.238.10">
    <property type="entry name" value="EF-hand"/>
    <property type="match status" value="1"/>
</dbReference>
<dbReference type="SUPFAM" id="SSF47473">
    <property type="entry name" value="EF-hand"/>
    <property type="match status" value="1"/>
</dbReference>
<dbReference type="InterPro" id="IPR037177">
    <property type="entry name" value="DLC_sf"/>
</dbReference>
<evidence type="ECO:0000313" key="4">
    <source>
        <dbReference type="Proteomes" id="UP001497525"/>
    </source>
</evidence>
<organism evidence="3 4">
    <name type="scientific">Calicophoron daubneyi</name>
    <name type="common">Rumen fluke</name>
    <name type="synonym">Paramphistomum daubneyi</name>
    <dbReference type="NCBI Taxonomy" id="300641"/>
    <lineage>
        <taxon>Eukaryota</taxon>
        <taxon>Metazoa</taxon>
        <taxon>Spiralia</taxon>
        <taxon>Lophotrochozoa</taxon>
        <taxon>Platyhelminthes</taxon>
        <taxon>Trematoda</taxon>
        <taxon>Digenea</taxon>
        <taxon>Plagiorchiida</taxon>
        <taxon>Pronocephalata</taxon>
        <taxon>Paramphistomoidea</taxon>
        <taxon>Paramphistomidae</taxon>
        <taxon>Calicophoron</taxon>
    </lineage>
</organism>
<accession>A0AAV2T511</accession>
<dbReference type="GO" id="GO:0005509">
    <property type="term" value="F:calcium ion binding"/>
    <property type="evidence" value="ECO:0007669"/>
    <property type="project" value="InterPro"/>
</dbReference>
<protein>
    <recommendedName>
        <fullName evidence="2">EF-hand domain-containing protein</fullName>
    </recommendedName>
</protein>
<keyword evidence="1" id="KW-0106">Calcium</keyword>
<evidence type="ECO:0000259" key="2">
    <source>
        <dbReference type="PROSITE" id="PS50222"/>
    </source>
</evidence>
<dbReference type="InterPro" id="IPR018247">
    <property type="entry name" value="EF_Hand_1_Ca_BS"/>
</dbReference>
<comment type="caution">
    <text evidence="3">The sequence shown here is derived from an EMBL/GenBank/DDBJ whole genome shotgun (WGS) entry which is preliminary data.</text>
</comment>
<dbReference type="Pfam" id="PF01221">
    <property type="entry name" value="Dynein_light"/>
    <property type="match status" value="1"/>
</dbReference>
<dbReference type="Proteomes" id="UP001497525">
    <property type="component" value="Unassembled WGS sequence"/>
</dbReference>
<dbReference type="PROSITE" id="PS00018">
    <property type="entry name" value="EF_HAND_1"/>
    <property type="match status" value="1"/>
</dbReference>
<dbReference type="InterPro" id="IPR001372">
    <property type="entry name" value="Dynein_light_chain_typ-1/2"/>
</dbReference>
<dbReference type="SUPFAM" id="SSF54648">
    <property type="entry name" value="DLC"/>
    <property type="match status" value="1"/>
</dbReference>
<evidence type="ECO:0000256" key="1">
    <source>
        <dbReference type="ARBA" id="ARBA00022837"/>
    </source>
</evidence>
<sequence>MGNAFSQSKPRKMSVDTFFAIDEDKDNTISTSELETYVRRNSLRKFMIKQWCNRFDPEGTGKITLSRFCKVLGLTEEELLNIQEKLNAKIQPNEQVHTIESTMSVVDRKAVIETVLSLGRQGCSDPQDLCDKIKKQLDTSYGRVWNVCLSKGSVWGSISSIAEHYILFMKQGYQYMIWKTSE</sequence>
<dbReference type="PROSITE" id="PS50222">
    <property type="entry name" value="EF_HAND_2"/>
    <property type="match status" value="1"/>
</dbReference>
<dbReference type="GO" id="GO:0007017">
    <property type="term" value="P:microtubule-based process"/>
    <property type="evidence" value="ECO:0007669"/>
    <property type="project" value="InterPro"/>
</dbReference>
<dbReference type="GO" id="GO:0030286">
    <property type="term" value="C:dynein complex"/>
    <property type="evidence" value="ECO:0007669"/>
    <property type="project" value="InterPro"/>
</dbReference>
<reference evidence="3" key="1">
    <citation type="submission" date="2024-06" db="EMBL/GenBank/DDBJ databases">
        <authorList>
            <person name="Liu X."/>
            <person name="Lenzi L."/>
            <person name="Haldenby T S."/>
            <person name="Uol C."/>
        </authorList>
    </citation>
    <scope>NUCLEOTIDE SEQUENCE</scope>
</reference>
<gene>
    <name evidence="3" type="ORF">CDAUBV1_LOCUS3351</name>
</gene>
<dbReference type="InterPro" id="IPR002048">
    <property type="entry name" value="EF_hand_dom"/>
</dbReference>
<dbReference type="AlphaFoldDB" id="A0AAV2T511"/>
<dbReference type="InterPro" id="IPR011992">
    <property type="entry name" value="EF-hand-dom_pair"/>
</dbReference>
<name>A0AAV2T511_CALDB</name>
<feature type="domain" description="EF-hand" evidence="2">
    <location>
        <begin position="9"/>
        <end position="44"/>
    </location>
</feature>